<feature type="region of interest" description="Disordered" evidence="1">
    <location>
        <begin position="128"/>
        <end position="150"/>
    </location>
</feature>
<dbReference type="Proteomes" id="UP000010556">
    <property type="component" value="Unassembled WGS sequence"/>
</dbReference>
<dbReference type="AlphaFoldDB" id="L5MBP8"/>
<gene>
    <name evidence="2" type="ORF">MDA_GLEAN10010485</name>
</gene>
<dbReference type="EMBL" id="KB101817">
    <property type="protein sequence ID" value="ELK36019.1"/>
    <property type="molecule type" value="Genomic_DNA"/>
</dbReference>
<reference evidence="3" key="1">
    <citation type="journal article" date="2013" name="Science">
        <title>Comparative analysis of bat genomes provides insight into the evolution of flight and immunity.</title>
        <authorList>
            <person name="Zhang G."/>
            <person name="Cowled C."/>
            <person name="Shi Z."/>
            <person name="Huang Z."/>
            <person name="Bishop-Lilly K.A."/>
            <person name="Fang X."/>
            <person name="Wynne J.W."/>
            <person name="Xiong Z."/>
            <person name="Baker M.L."/>
            <person name="Zhao W."/>
            <person name="Tachedjian M."/>
            <person name="Zhu Y."/>
            <person name="Zhou P."/>
            <person name="Jiang X."/>
            <person name="Ng J."/>
            <person name="Yang L."/>
            <person name="Wu L."/>
            <person name="Xiao J."/>
            <person name="Feng Y."/>
            <person name="Chen Y."/>
            <person name="Sun X."/>
            <person name="Zhang Y."/>
            <person name="Marsh G.A."/>
            <person name="Crameri G."/>
            <person name="Broder C.C."/>
            <person name="Frey K.G."/>
            <person name="Wang L.F."/>
            <person name="Wang J."/>
        </authorList>
    </citation>
    <scope>NUCLEOTIDE SEQUENCE [LARGE SCALE GENOMIC DNA]</scope>
</reference>
<feature type="region of interest" description="Disordered" evidence="1">
    <location>
        <begin position="57"/>
        <end position="78"/>
    </location>
</feature>
<evidence type="ECO:0000313" key="3">
    <source>
        <dbReference type="Proteomes" id="UP000010556"/>
    </source>
</evidence>
<dbReference type="GO" id="GO:0016301">
    <property type="term" value="F:kinase activity"/>
    <property type="evidence" value="ECO:0007669"/>
    <property type="project" value="UniProtKB-KW"/>
</dbReference>
<feature type="compositionally biased region" description="Low complexity" evidence="1">
    <location>
        <begin position="128"/>
        <end position="139"/>
    </location>
</feature>
<evidence type="ECO:0000256" key="1">
    <source>
        <dbReference type="SAM" id="MobiDB-lite"/>
    </source>
</evidence>
<name>L5MBP8_MYODS</name>
<keyword evidence="3" id="KW-1185">Reference proteome</keyword>
<proteinExistence type="predicted"/>
<protein>
    <submittedName>
        <fullName evidence="2">Inositol-trisphosphate 3-kinase B</fullName>
    </submittedName>
</protein>
<organism evidence="2 3">
    <name type="scientific">Myotis davidii</name>
    <name type="common">David's myotis</name>
    <dbReference type="NCBI Taxonomy" id="225400"/>
    <lineage>
        <taxon>Eukaryota</taxon>
        <taxon>Metazoa</taxon>
        <taxon>Chordata</taxon>
        <taxon>Craniata</taxon>
        <taxon>Vertebrata</taxon>
        <taxon>Euteleostomi</taxon>
        <taxon>Mammalia</taxon>
        <taxon>Eutheria</taxon>
        <taxon>Laurasiatheria</taxon>
        <taxon>Chiroptera</taxon>
        <taxon>Yangochiroptera</taxon>
        <taxon>Vespertilionidae</taxon>
        <taxon>Myotis</taxon>
    </lineage>
</organism>
<sequence length="257" mass="27727">MLEPLPCWEAAKDVKGPQCLPADGVGVQPPSSRAWLSPMEEACLAWTCSLGVPAQGTWGSPPKDRATHSGPELLSPEQEDKPLLREACSPGNIPAVIITDMGAQEDGVLEEAQGSPLGILPLRKLSSSSASSAGFSSSYEDSEEDISSDPERCLDPSAAFLHTLDQQKPRVIVMVEPYCDTTTSAHWLRKPLLTRIEPGAYSVHGGVLYPLSHTSEGSLRSGCLSQSPVAHKGKNEMHMYPHCLAQPRLCRRDLKHV</sequence>
<evidence type="ECO:0000313" key="2">
    <source>
        <dbReference type="EMBL" id="ELK36019.1"/>
    </source>
</evidence>
<accession>L5MBP8</accession>
<keyword evidence="2" id="KW-0418">Kinase</keyword>
<keyword evidence="2" id="KW-0808">Transferase</keyword>